<organism evidence="2 3">
    <name type="scientific">Arenibacter troitsensis</name>
    <dbReference type="NCBI Taxonomy" id="188872"/>
    <lineage>
        <taxon>Bacteria</taxon>
        <taxon>Pseudomonadati</taxon>
        <taxon>Bacteroidota</taxon>
        <taxon>Flavobacteriia</taxon>
        <taxon>Flavobacteriales</taxon>
        <taxon>Flavobacteriaceae</taxon>
        <taxon>Arenibacter</taxon>
    </lineage>
</organism>
<protein>
    <submittedName>
        <fullName evidence="2">Uncharacterized protein</fullName>
    </submittedName>
</protein>
<name>A0A1X7KSH9_9FLAO</name>
<feature type="transmembrane region" description="Helical" evidence="1">
    <location>
        <begin position="118"/>
        <end position="138"/>
    </location>
</feature>
<dbReference type="Proteomes" id="UP000193420">
    <property type="component" value="Unassembled WGS sequence"/>
</dbReference>
<keyword evidence="1" id="KW-1133">Transmembrane helix</keyword>
<accession>A0A1X7KSH9</accession>
<feature type="transmembrane region" description="Helical" evidence="1">
    <location>
        <begin position="82"/>
        <end position="106"/>
    </location>
</feature>
<proteinExistence type="predicted"/>
<keyword evidence="1" id="KW-0472">Membrane</keyword>
<keyword evidence="1" id="KW-0812">Transmembrane</keyword>
<gene>
    <name evidence="2" type="ORF">SAMN03080602_03247</name>
</gene>
<dbReference type="AlphaFoldDB" id="A0A1X7KSH9"/>
<reference evidence="3" key="1">
    <citation type="submission" date="2017-04" db="EMBL/GenBank/DDBJ databases">
        <authorList>
            <person name="Varghese N."/>
            <person name="Submissions S."/>
        </authorList>
    </citation>
    <scope>NUCLEOTIDE SEQUENCE [LARGE SCALE GENOMIC DNA]</scope>
    <source>
        <strain evidence="3">DSM 19835</strain>
    </source>
</reference>
<evidence type="ECO:0000313" key="3">
    <source>
        <dbReference type="Proteomes" id="UP000193420"/>
    </source>
</evidence>
<evidence type="ECO:0000256" key="1">
    <source>
        <dbReference type="SAM" id="Phobius"/>
    </source>
</evidence>
<evidence type="ECO:0000313" key="2">
    <source>
        <dbReference type="EMBL" id="SMG44127.1"/>
    </source>
</evidence>
<dbReference type="STRING" id="188872.SAMN03080602_03247"/>
<sequence length="148" mass="17070">MGNVYTFIGFCALEPNLYLNCKNRMVYWKSWSFNVKFSLIAFFTTAVLSLISMGALGALLYYPVSFLFGSNPNLMDWGGDWVWPSVIMVGMLWSFGFVFGAVAWYYIQKITQSKALLIAAYLLILWLWAALLWCWMIKVNLDQMSQVH</sequence>
<dbReference type="EMBL" id="FXAO01000007">
    <property type="protein sequence ID" value="SMG44127.1"/>
    <property type="molecule type" value="Genomic_DNA"/>
</dbReference>
<feature type="transmembrane region" description="Helical" evidence="1">
    <location>
        <begin position="39"/>
        <end position="62"/>
    </location>
</feature>
<keyword evidence="3" id="KW-1185">Reference proteome</keyword>